<evidence type="ECO:0000313" key="3">
    <source>
        <dbReference type="Proteomes" id="UP000259273"/>
    </source>
</evidence>
<name>A0A3C1KK80_9GAMM</name>
<keyword evidence="1" id="KW-0812">Transmembrane</keyword>
<evidence type="ECO:0000256" key="1">
    <source>
        <dbReference type="SAM" id="Phobius"/>
    </source>
</evidence>
<feature type="transmembrane region" description="Helical" evidence="1">
    <location>
        <begin position="204"/>
        <end position="222"/>
    </location>
</feature>
<reference evidence="2 3" key="1">
    <citation type="journal article" date="2018" name="Nat. Biotechnol.">
        <title>A standardized bacterial taxonomy based on genome phylogeny substantially revises the tree of life.</title>
        <authorList>
            <person name="Parks D.H."/>
            <person name="Chuvochina M."/>
            <person name="Waite D.W."/>
            <person name="Rinke C."/>
            <person name="Skarshewski A."/>
            <person name="Chaumeil P.A."/>
            <person name="Hugenholtz P."/>
        </authorList>
    </citation>
    <scope>NUCLEOTIDE SEQUENCE [LARGE SCALE GENOMIC DNA]</scope>
    <source>
        <strain evidence="2">UBA9158</strain>
    </source>
</reference>
<gene>
    <name evidence="2" type="ORF">DCP75_05170</name>
</gene>
<keyword evidence="1" id="KW-0472">Membrane</keyword>
<feature type="transmembrane region" description="Helical" evidence="1">
    <location>
        <begin position="140"/>
        <end position="158"/>
    </location>
</feature>
<accession>A0A3C1KK80</accession>
<feature type="transmembrane region" description="Helical" evidence="1">
    <location>
        <begin position="349"/>
        <end position="371"/>
    </location>
</feature>
<feature type="transmembrane region" description="Helical" evidence="1">
    <location>
        <begin position="18"/>
        <end position="39"/>
    </location>
</feature>
<dbReference type="Pfam" id="PF05940">
    <property type="entry name" value="NnrS"/>
    <property type="match status" value="1"/>
</dbReference>
<feature type="transmembrane region" description="Helical" evidence="1">
    <location>
        <begin position="291"/>
        <end position="314"/>
    </location>
</feature>
<dbReference type="InterPro" id="IPR010266">
    <property type="entry name" value="NnrS"/>
</dbReference>
<dbReference type="EMBL" id="DMND01000075">
    <property type="protein sequence ID" value="HAN27102.1"/>
    <property type="molecule type" value="Genomic_DNA"/>
</dbReference>
<dbReference type="AlphaFoldDB" id="A0A3C1KK80"/>
<feature type="transmembrane region" description="Helical" evidence="1">
    <location>
        <begin position="110"/>
        <end position="128"/>
    </location>
</feature>
<keyword evidence="1" id="KW-1133">Transmembrane helix</keyword>
<feature type="transmembrane region" description="Helical" evidence="1">
    <location>
        <begin position="59"/>
        <end position="78"/>
    </location>
</feature>
<evidence type="ECO:0000313" key="2">
    <source>
        <dbReference type="EMBL" id="HAN27102.1"/>
    </source>
</evidence>
<proteinExistence type="predicted"/>
<comment type="caution">
    <text evidence="2">The sequence shown here is derived from an EMBL/GenBank/DDBJ whole genome shotgun (WGS) entry which is preliminary data.</text>
</comment>
<protein>
    <submittedName>
        <fullName evidence="2">NnrS family protein</fullName>
    </submittedName>
</protein>
<feature type="transmembrane region" description="Helical" evidence="1">
    <location>
        <begin position="321"/>
        <end position="343"/>
    </location>
</feature>
<sequence length="387" mass="41747">MLSATTTIPAPFRYPFRIFFLSTAFSAVLLIPLWLFFLLGGGTLQPALPALHWHQHEMLGAFVNSAIAGFLLTAVCAWTGTRPVAGWPLAALWLLWLAGGGAMLFGSYPWLAMAVDLAFLPAVALLAARPIVAKRQWRQLPLLAVLTLLWLCDLGYHLSGDTQWLRAAMLLTGGLILVVGGRITPAFSRNWLLQQGQPTADISTWRWLEVLTLASTLLLVLTEASGQVPAGLVAVVALVAGLSAGLRTLLWRGWRVRREPLLAILHIGLLWVAAGFLLRSLAGFGLVTDAVWLHALGAGAMGTMILGVMARVALGHTGRPLALPSGITLAFGLIFLAGLLRVIAGLGWLPWAFGIHAASLCWTVAFALFIWRYFPILTRPRIDGKPG</sequence>
<feature type="transmembrane region" description="Helical" evidence="1">
    <location>
        <begin position="164"/>
        <end position="183"/>
    </location>
</feature>
<feature type="transmembrane region" description="Helical" evidence="1">
    <location>
        <begin position="228"/>
        <end position="249"/>
    </location>
</feature>
<dbReference type="Proteomes" id="UP000259273">
    <property type="component" value="Unassembled WGS sequence"/>
</dbReference>
<dbReference type="STRING" id="1121937.GCA_000423125_02392"/>
<organism evidence="2 3">
    <name type="scientific">Haliea salexigens</name>
    <dbReference type="NCBI Taxonomy" id="287487"/>
    <lineage>
        <taxon>Bacteria</taxon>
        <taxon>Pseudomonadati</taxon>
        <taxon>Pseudomonadota</taxon>
        <taxon>Gammaproteobacteria</taxon>
        <taxon>Cellvibrionales</taxon>
        <taxon>Halieaceae</taxon>
        <taxon>Haliea</taxon>
    </lineage>
</organism>
<feature type="transmembrane region" description="Helical" evidence="1">
    <location>
        <begin position="85"/>
        <end position="104"/>
    </location>
</feature>
<feature type="transmembrane region" description="Helical" evidence="1">
    <location>
        <begin position="261"/>
        <end position="279"/>
    </location>
</feature>